<organism evidence="2 3">
    <name type="scientific">Cladophialophora carrionii CBS 160.54</name>
    <dbReference type="NCBI Taxonomy" id="1279043"/>
    <lineage>
        <taxon>Eukaryota</taxon>
        <taxon>Fungi</taxon>
        <taxon>Dikarya</taxon>
        <taxon>Ascomycota</taxon>
        <taxon>Pezizomycotina</taxon>
        <taxon>Eurotiomycetes</taxon>
        <taxon>Chaetothyriomycetidae</taxon>
        <taxon>Chaetothyriales</taxon>
        <taxon>Herpotrichiellaceae</taxon>
        <taxon>Cladophialophora</taxon>
    </lineage>
</organism>
<accession>V9DJH5</accession>
<feature type="region of interest" description="Disordered" evidence="1">
    <location>
        <begin position="340"/>
        <end position="508"/>
    </location>
</feature>
<dbReference type="Proteomes" id="UP000030678">
    <property type="component" value="Unassembled WGS sequence"/>
</dbReference>
<feature type="compositionally biased region" description="Basic and acidic residues" evidence="1">
    <location>
        <begin position="393"/>
        <end position="408"/>
    </location>
</feature>
<dbReference type="GeneID" id="19981733"/>
<proteinExistence type="predicted"/>
<evidence type="ECO:0000256" key="1">
    <source>
        <dbReference type="SAM" id="MobiDB-lite"/>
    </source>
</evidence>
<gene>
    <name evidence="2" type="ORF">G647_03240</name>
</gene>
<evidence type="ECO:0000313" key="3">
    <source>
        <dbReference type="Proteomes" id="UP000030678"/>
    </source>
</evidence>
<feature type="compositionally biased region" description="Low complexity" evidence="1">
    <location>
        <begin position="485"/>
        <end position="497"/>
    </location>
</feature>
<name>V9DJH5_9EURO</name>
<dbReference type="VEuPathDB" id="FungiDB:G647_03240"/>
<dbReference type="AlphaFoldDB" id="V9DJH5"/>
<feature type="compositionally biased region" description="Polar residues" evidence="1">
    <location>
        <begin position="471"/>
        <end position="484"/>
    </location>
</feature>
<reference evidence="2 3" key="1">
    <citation type="submission" date="2013-03" db="EMBL/GenBank/DDBJ databases">
        <title>The Genome Sequence of Cladophialophora carrionii CBS 160.54.</title>
        <authorList>
            <consortium name="The Broad Institute Genomics Platform"/>
            <person name="Cuomo C."/>
            <person name="de Hoog S."/>
            <person name="Gorbushina A."/>
            <person name="Walker B."/>
            <person name="Young S.K."/>
            <person name="Zeng Q."/>
            <person name="Gargeya S."/>
            <person name="Fitzgerald M."/>
            <person name="Haas B."/>
            <person name="Abouelleil A."/>
            <person name="Allen A.W."/>
            <person name="Alvarado L."/>
            <person name="Arachchi H.M."/>
            <person name="Berlin A.M."/>
            <person name="Chapman S.B."/>
            <person name="Gainer-Dewar J."/>
            <person name="Goldberg J."/>
            <person name="Griggs A."/>
            <person name="Gujja S."/>
            <person name="Hansen M."/>
            <person name="Howarth C."/>
            <person name="Imamovic A."/>
            <person name="Ireland A."/>
            <person name="Larimer J."/>
            <person name="McCowan C."/>
            <person name="Murphy C."/>
            <person name="Pearson M."/>
            <person name="Poon T.W."/>
            <person name="Priest M."/>
            <person name="Roberts A."/>
            <person name="Saif S."/>
            <person name="Shea T."/>
            <person name="Sisk P."/>
            <person name="Sykes S."/>
            <person name="Wortman J."/>
            <person name="Nusbaum C."/>
            <person name="Birren B."/>
        </authorList>
    </citation>
    <scope>NUCLEOTIDE SEQUENCE [LARGE SCALE GENOMIC DNA]</scope>
    <source>
        <strain evidence="2 3">CBS 160.54</strain>
    </source>
</reference>
<sequence length="508" mass="57024">MDKSSAARPSRGSPIDLSKDFDFRMEFNVEEDVEGELEHFVRLARLGLAKKARDYFIETLSSHLGLFPVFAEYAEFLVSEGAYDELLSILPDSRFDCDFSRAEYALVKLLRALINARAGPDSRDPLYVARQWFFHQDMYDVRGLDETTVNKPGILDTAFALISLKIQCLEVCLAIDCQTESPKDAGRGGNIQHQVPTRRLHILYSHFSYEEINTVVDSLIRKDRYWEASKIVKVFFEAASGREAEEIHNVFCDGIAQAAVIDADVKVARLSVNNAYLKFLVQHIDVDRSVPNQKVIASRDLEQTIASDLRNLLQDFRDYGSRHTEQFLDNLNQMFEKSRSVPLAGLQEERGGQVSSRKHRDNRVKPPEDTPTSASSTSGLLRRSGVPPPSEQDDTHGKYLKSRSERPGHGFSEYGRRSGASVSAHDRGSGNLPRGAPSSKIVDPNMRHRNYPKATNSPRGADLHRRRKDSSINSVDDSIENPTGSISDRTSDQSISDSSKKIGRFAEL</sequence>
<protein>
    <submittedName>
        <fullName evidence="2">Uncharacterized protein</fullName>
    </submittedName>
</protein>
<dbReference type="EMBL" id="KB822703">
    <property type="protein sequence ID" value="ETI26463.1"/>
    <property type="molecule type" value="Genomic_DNA"/>
</dbReference>
<dbReference type="HOGENOM" id="CLU_536354_0_0_1"/>
<evidence type="ECO:0000313" key="2">
    <source>
        <dbReference type="EMBL" id="ETI26463.1"/>
    </source>
</evidence>
<feature type="compositionally biased region" description="Basic and acidic residues" evidence="1">
    <location>
        <begin position="498"/>
        <end position="508"/>
    </location>
</feature>
<dbReference type="RefSeq" id="XP_008725808.1">
    <property type="nucleotide sequence ID" value="XM_008727586.1"/>
</dbReference>
<dbReference type="OrthoDB" id="4838614at2759"/>
<feature type="compositionally biased region" description="Polar residues" evidence="1">
    <location>
        <begin position="370"/>
        <end position="379"/>
    </location>
</feature>